<dbReference type="RefSeq" id="XP_036633894.1">
    <property type="nucleotide sequence ID" value="XM_036772421.1"/>
</dbReference>
<dbReference type="OrthoDB" id="5595695at2759"/>
<dbReference type="Proteomes" id="UP000623687">
    <property type="component" value="Unassembled WGS sequence"/>
</dbReference>
<dbReference type="PANTHER" id="PTHR43135">
    <property type="entry name" value="ALPHA-D-RIBOSE 1-METHYLPHOSPHONATE 5-TRIPHOSPHATE DIPHOSPHATASE"/>
    <property type="match status" value="1"/>
</dbReference>
<dbReference type="VEuPathDB" id="FungiDB:PC9H_002821"/>
<evidence type="ECO:0000256" key="1">
    <source>
        <dbReference type="SAM" id="MobiDB-lite"/>
    </source>
</evidence>
<evidence type="ECO:0000313" key="4">
    <source>
        <dbReference type="Proteomes" id="UP000623687"/>
    </source>
</evidence>
<accession>A0A8H7DUR7</accession>
<evidence type="ECO:0000313" key="3">
    <source>
        <dbReference type="EMBL" id="KAF7435995.1"/>
    </source>
</evidence>
<dbReference type="SUPFAM" id="SSF51556">
    <property type="entry name" value="Metallo-dependent hydrolases"/>
    <property type="match status" value="1"/>
</dbReference>
<keyword evidence="4" id="KW-1185">Reference proteome</keyword>
<dbReference type="Gene3D" id="3.20.20.140">
    <property type="entry name" value="Metal-dependent hydrolases"/>
    <property type="match status" value="1"/>
</dbReference>
<dbReference type="InterPro" id="IPR006680">
    <property type="entry name" value="Amidohydro-rel"/>
</dbReference>
<dbReference type="GO" id="GO:0016810">
    <property type="term" value="F:hydrolase activity, acting on carbon-nitrogen (but not peptide) bonds"/>
    <property type="evidence" value="ECO:0007669"/>
    <property type="project" value="InterPro"/>
</dbReference>
<evidence type="ECO:0000259" key="2">
    <source>
        <dbReference type="Pfam" id="PF01979"/>
    </source>
</evidence>
<gene>
    <name evidence="3" type="ORF">PC9H_002821</name>
</gene>
<feature type="region of interest" description="Disordered" evidence="1">
    <location>
        <begin position="413"/>
        <end position="439"/>
    </location>
</feature>
<dbReference type="GeneID" id="59372639"/>
<organism evidence="3 4">
    <name type="scientific">Pleurotus ostreatus</name>
    <name type="common">Oyster mushroom</name>
    <name type="synonym">White-rot fungus</name>
    <dbReference type="NCBI Taxonomy" id="5322"/>
    <lineage>
        <taxon>Eukaryota</taxon>
        <taxon>Fungi</taxon>
        <taxon>Dikarya</taxon>
        <taxon>Basidiomycota</taxon>
        <taxon>Agaricomycotina</taxon>
        <taxon>Agaricomycetes</taxon>
        <taxon>Agaricomycetidae</taxon>
        <taxon>Agaricales</taxon>
        <taxon>Pleurotineae</taxon>
        <taxon>Pleurotaceae</taxon>
        <taxon>Pleurotus</taxon>
    </lineage>
</organism>
<dbReference type="EMBL" id="JACETU010000002">
    <property type="protein sequence ID" value="KAF7435995.1"/>
    <property type="molecule type" value="Genomic_DNA"/>
</dbReference>
<dbReference type="Pfam" id="PF01979">
    <property type="entry name" value="Amidohydro_1"/>
    <property type="match status" value="1"/>
</dbReference>
<dbReference type="InterPro" id="IPR011059">
    <property type="entry name" value="Metal-dep_hydrolase_composite"/>
</dbReference>
<feature type="compositionally biased region" description="Acidic residues" evidence="1">
    <location>
        <begin position="418"/>
        <end position="435"/>
    </location>
</feature>
<dbReference type="InterPro" id="IPR051781">
    <property type="entry name" value="Metallo-dep_Hydrolase"/>
</dbReference>
<comment type="caution">
    <text evidence="3">The sequence shown here is derived from an EMBL/GenBank/DDBJ whole genome shotgun (WGS) entry which is preliminary data.</text>
</comment>
<dbReference type="InterPro" id="IPR032466">
    <property type="entry name" value="Metal_Hydrolase"/>
</dbReference>
<feature type="domain" description="Amidohydrolase-related" evidence="2">
    <location>
        <begin position="64"/>
        <end position="407"/>
    </location>
</feature>
<dbReference type="AlphaFoldDB" id="A0A8H7DUR7"/>
<proteinExistence type="predicted"/>
<protein>
    <recommendedName>
        <fullName evidence="2">Amidohydrolase-related domain-containing protein</fullName>
    </recommendedName>
</protein>
<sequence>MAPPQQQFLYIYSGKLFDPISRTIQPKRLIKVNVCTGRIQEVTSFTEIEVAKSGVRVLDCRELTIVPGFVDVHVHFFLHPYCETSWEDQLTKESLVERTIRAANHAKSTLMAGFTTVRDLGTEGAGDADIALRKCIKQGLIPGPRYYCANRAIVSTGSYGPKSSVHINKEGIDGVTGGEAADGVDECTKVTRRQIGAGADWIKIYANYRVLSRLSASSSTSLAKLSVPTFSTSEMEAIISTAHGVVSPISNKPAIRVAAHATNYATVKTLLELGVDSIEHGTDMFDFPQRLPPAPQTSGETKVETIAHLFQESGATWVPTLAAYYTLAGGHSSRAGELDAWARGERTFRAALPYISSDRSACTPRIRVAVGGDTGVFAHGNNALEMQLMVQLGARWRDVLSWATVGGWGCITGRDPEKVEEDEPGLFQDADEGDDPPFGALRPGWAADIVGLAGDLEAAEDPIAEFVRMTHEETGIRVVVKAGTVHRWEGAEPITVQ</sequence>
<name>A0A8H7DUR7_PLEOS</name>
<dbReference type="PANTHER" id="PTHR43135:SF3">
    <property type="entry name" value="ALPHA-D-RIBOSE 1-METHYLPHOSPHONATE 5-TRIPHOSPHATE DIPHOSPHATASE"/>
    <property type="match status" value="1"/>
</dbReference>
<dbReference type="SUPFAM" id="SSF51338">
    <property type="entry name" value="Composite domain of metallo-dependent hydrolases"/>
    <property type="match status" value="1"/>
</dbReference>
<reference evidence="3" key="1">
    <citation type="submission" date="2019-07" db="EMBL/GenBank/DDBJ databases">
        <authorList>
            <person name="Palmer J.M."/>
        </authorList>
    </citation>
    <scope>NUCLEOTIDE SEQUENCE</scope>
    <source>
        <strain evidence="3">PC9</strain>
    </source>
</reference>